<keyword evidence="7" id="KW-0809">Transit peptide</keyword>
<evidence type="ECO:0000313" key="14">
    <source>
        <dbReference type="EMBL" id="KAK7492318.1"/>
    </source>
</evidence>
<organism evidence="14 15">
    <name type="scientific">Batillaria attramentaria</name>
    <dbReference type="NCBI Taxonomy" id="370345"/>
    <lineage>
        <taxon>Eukaryota</taxon>
        <taxon>Metazoa</taxon>
        <taxon>Spiralia</taxon>
        <taxon>Lophotrochozoa</taxon>
        <taxon>Mollusca</taxon>
        <taxon>Gastropoda</taxon>
        <taxon>Caenogastropoda</taxon>
        <taxon>Sorbeoconcha</taxon>
        <taxon>Cerithioidea</taxon>
        <taxon>Batillariidae</taxon>
        <taxon>Batillaria</taxon>
    </lineage>
</organism>
<keyword evidence="9" id="KW-0496">Mitochondrion</keyword>
<evidence type="ECO:0000256" key="11">
    <source>
        <dbReference type="PROSITE-ProRule" id="PRU01026"/>
    </source>
</evidence>
<gene>
    <name evidence="14" type="ORF">BaRGS_00016415</name>
</gene>
<dbReference type="Proteomes" id="UP001519460">
    <property type="component" value="Unassembled WGS sequence"/>
</dbReference>
<dbReference type="Gene3D" id="3.40.50.150">
    <property type="entry name" value="Vaccinia Virus protein VP39"/>
    <property type="match status" value="1"/>
</dbReference>
<evidence type="ECO:0000256" key="8">
    <source>
        <dbReference type="ARBA" id="ARBA00023015"/>
    </source>
</evidence>
<dbReference type="InterPro" id="IPR001737">
    <property type="entry name" value="KsgA/Erm"/>
</dbReference>
<keyword evidence="10" id="KW-0804">Transcription</keyword>
<dbReference type="EC" id="2.1.1.-" evidence="12"/>
<evidence type="ECO:0000256" key="2">
    <source>
        <dbReference type="ARBA" id="ARBA00022552"/>
    </source>
</evidence>
<dbReference type="AlphaFoldDB" id="A0ABD0KZG8"/>
<keyword evidence="8" id="KW-0805">Transcription regulation</keyword>
<sequence length="420" mass="47413">MTAVLCYNCLRRLLPTVPIHINKQRLCFKPRSSSIVFSVNSILTNGAVRFSSVEVAQKHPRSSKTKKPTHEDYPFMPLLATQHVYVLHDGLAGQIVKAMKQAQVQPCVPVLESNPGPGIVTRKLFKAGLKQVIAVEALEGFIPYLKKLQQEVGPKALAVFQWQYAATALPQWNPDAVYEHPKGSLTSLISGKKDQYNKPPLSVLSLVPHLKERAFFMCLLNQWVAQQGLFALCQPEWFVLISADFYQSLVVAAMDENRPTKKFTNLAIILQLVFDIQLCTKLPEGLFTPPFPQKRRKTKAHAVLPDLAENMRYLVRFRQHPQPLISTSELTVFSSFLKQLLQKRKDRIIPKMEKLIPGCGIHLILMGVSMMKKTGDLPIHLAVDIFRAMQTWPEYEGSPMKQHLSQTAGSMHDEEPTDDS</sequence>
<dbReference type="SUPFAM" id="SSF53335">
    <property type="entry name" value="S-adenosyl-L-methionine-dependent methyltransferases"/>
    <property type="match status" value="1"/>
</dbReference>
<feature type="binding site" evidence="11">
    <location>
        <position position="86"/>
    </location>
    <ligand>
        <name>S-adenosyl-L-methionine</name>
        <dbReference type="ChEBI" id="CHEBI:59789"/>
    </ligand>
</feature>
<keyword evidence="5 11" id="KW-0949">S-adenosyl-L-methionine</keyword>
<proteinExistence type="inferred from homology"/>
<keyword evidence="15" id="KW-1185">Reference proteome</keyword>
<dbReference type="InterPro" id="IPR029063">
    <property type="entry name" value="SAM-dependent_MTases_sf"/>
</dbReference>
<comment type="caution">
    <text evidence="14">The sequence shown here is derived from an EMBL/GenBank/DDBJ whole genome shotgun (WGS) entry which is preliminary data.</text>
</comment>
<dbReference type="GO" id="GO:0005739">
    <property type="term" value="C:mitochondrion"/>
    <property type="evidence" value="ECO:0007669"/>
    <property type="project" value="UniProtKB-SubCell"/>
</dbReference>
<evidence type="ECO:0000256" key="4">
    <source>
        <dbReference type="ARBA" id="ARBA00022679"/>
    </source>
</evidence>
<evidence type="ECO:0000256" key="1">
    <source>
        <dbReference type="ARBA" id="ARBA00004173"/>
    </source>
</evidence>
<keyword evidence="3 11" id="KW-0489">Methyltransferase</keyword>
<dbReference type="GO" id="GO:0003723">
    <property type="term" value="F:RNA binding"/>
    <property type="evidence" value="ECO:0007669"/>
    <property type="project" value="UniProtKB-UniRule"/>
</dbReference>
<comment type="subcellular location">
    <subcellularLocation>
        <location evidence="1">Mitochondrion</location>
    </subcellularLocation>
</comment>
<dbReference type="EMBL" id="JACVVK020000104">
    <property type="protein sequence ID" value="KAK7492318.1"/>
    <property type="molecule type" value="Genomic_DNA"/>
</dbReference>
<evidence type="ECO:0000256" key="12">
    <source>
        <dbReference type="RuleBase" id="RU362106"/>
    </source>
</evidence>
<evidence type="ECO:0000256" key="5">
    <source>
        <dbReference type="ARBA" id="ARBA00022691"/>
    </source>
</evidence>
<accession>A0ABD0KZG8</accession>
<keyword evidence="4 11" id="KW-0808">Transferase</keyword>
<evidence type="ECO:0000256" key="10">
    <source>
        <dbReference type="ARBA" id="ARBA00023163"/>
    </source>
</evidence>
<keyword evidence="2 12" id="KW-0698">rRNA processing</keyword>
<dbReference type="Pfam" id="PF00398">
    <property type="entry name" value="RrnaAD"/>
    <property type="match status" value="1"/>
</dbReference>
<dbReference type="PANTHER" id="PTHR11727:SF13">
    <property type="entry name" value="DIMETHYLADENOSINE TRANSFERASE 2, MITOCHONDRIAL"/>
    <property type="match status" value="1"/>
</dbReference>
<evidence type="ECO:0000256" key="7">
    <source>
        <dbReference type="ARBA" id="ARBA00022946"/>
    </source>
</evidence>
<comment type="caution">
    <text evidence="11">Lacks conserved residue(s) required for the propagation of feature annotation.</text>
</comment>
<dbReference type="PROSITE" id="PS51689">
    <property type="entry name" value="SAM_RNA_A_N6_MT"/>
    <property type="match status" value="1"/>
</dbReference>
<reference evidence="14 15" key="1">
    <citation type="journal article" date="2023" name="Sci. Data">
        <title>Genome assembly of the Korean intertidal mud-creeper Batillaria attramentaria.</title>
        <authorList>
            <person name="Patra A.K."/>
            <person name="Ho P.T."/>
            <person name="Jun S."/>
            <person name="Lee S.J."/>
            <person name="Kim Y."/>
            <person name="Won Y.J."/>
        </authorList>
    </citation>
    <scope>NUCLEOTIDE SEQUENCE [LARGE SCALE GENOMIC DNA]</scope>
    <source>
        <strain evidence="14">Wonlab-2016</strain>
    </source>
</reference>
<evidence type="ECO:0000256" key="9">
    <source>
        <dbReference type="ARBA" id="ARBA00023128"/>
    </source>
</evidence>
<name>A0ABD0KZG8_9CAEN</name>
<evidence type="ECO:0000256" key="3">
    <source>
        <dbReference type="ARBA" id="ARBA00022603"/>
    </source>
</evidence>
<dbReference type="GO" id="GO:0000179">
    <property type="term" value="F:rRNA (adenine-N6,N6-)-dimethyltransferase activity"/>
    <property type="evidence" value="ECO:0007669"/>
    <property type="project" value="UniProtKB-UniRule"/>
</dbReference>
<evidence type="ECO:0000256" key="6">
    <source>
        <dbReference type="ARBA" id="ARBA00022884"/>
    </source>
</evidence>
<comment type="similarity">
    <text evidence="11 12">Belongs to the class I-like SAM-binding methyltransferase superfamily. rRNA adenine N(6)-methyltransferase family.</text>
</comment>
<feature type="region of interest" description="Disordered" evidence="13">
    <location>
        <begin position="397"/>
        <end position="420"/>
    </location>
</feature>
<evidence type="ECO:0000313" key="15">
    <source>
        <dbReference type="Proteomes" id="UP001519460"/>
    </source>
</evidence>
<feature type="binding site" evidence="11">
    <location>
        <position position="136"/>
    </location>
    <ligand>
        <name>S-adenosyl-L-methionine</name>
        <dbReference type="ChEBI" id="CHEBI:59789"/>
    </ligand>
</feature>
<keyword evidence="6 11" id="KW-0694">RNA-binding</keyword>
<dbReference type="PANTHER" id="PTHR11727">
    <property type="entry name" value="DIMETHYLADENOSINE TRANSFERASE"/>
    <property type="match status" value="1"/>
</dbReference>
<evidence type="ECO:0000256" key="13">
    <source>
        <dbReference type="SAM" id="MobiDB-lite"/>
    </source>
</evidence>
<protein>
    <recommendedName>
        <fullName evidence="12">rRNA adenine N(6)-methyltransferase</fullName>
        <ecNumber evidence="12">2.1.1.-</ecNumber>
    </recommendedName>
</protein>